<evidence type="ECO:0000256" key="10">
    <source>
        <dbReference type="ARBA" id="ARBA00023316"/>
    </source>
</evidence>
<evidence type="ECO:0000256" key="8">
    <source>
        <dbReference type="ARBA" id="ARBA00022989"/>
    </source>
</evidence>
<name>A0A2H0LP01_9BACT</name>
<evidence type="ECO:0000256" key="4">
    <source>
        <dbReference type="ARBA" id="ARBA00022679"/>
    </source>
</evidence>
<dbReference type="Pfam" id="PF01098">
    <property type="entry name" value="FTSW_RODA_SPOVE"/>
    <property type="match status" value="1"/>
</dbReference>
<feature type="transmembrane region" description="Helical" evidence="11">
    <location>
        <begin position="68"/>
        <end position="89"/>
    </location>
</feature>
<keyword evidence="3 11" id="KW-0328">Glycosyltransferase</keyword>
<dbReference type="GO" id="GO:0009252">
    <property type="term" value="P:peptidoglycan biosynthetic process"/>
    <property type="evidence" value="ECO:0007669"/>
    <property type="project" value="UniProtKB-UniRule"/>
</dbReference>
<dbReference type="PANTHER" id="PTHR30474:SF1">
    <property type="entry name" value="PEPTIDOGLYCAN GLYCOSYLTRANSFERASE MRDB"/>
    <property type="match status" value="1"/>
</dbReference>
<dbReference type="AlphaFoldDB" id="A0A2H0LP01"/>
<keyword evidence="8 11" id="KW-1133">Transmembrane helix</keyword>
<dbReference type="EC" id="2.4.99.28" evidence="11"/>
<evidence type="ECO:0000256" key="11">
    <source>
        <dbReference type="HAMAP-Rule" id="MF_02079"/>
    </source>
</evidence>
<proteinExistence type="inferred from homology"/>
<comment type="function">
    <text evidence="11">Peptidoglycan polymerase that is essential for cell wall elongation.</text>
</comment>
<comment type="pathway">
    <text evidence="11">Cell wall biogenesis; peptidoglycan biosynthesis.</text>
</comment>
<keyword evidence="6 11" id="KW-0133">Cell shape</keyword>
<evidence type="ECO:0000313" key="12">
    <source>
        <dbReference type="EMBL" id="PIQ86160.1"/>
    </source>
</evidence>
<keyword evidence="4 11" id="KW-0808">Transferase</keyword>
<evidence type="ECO:0000313" key="13">
    <source>
        <dbReference type="Proteomes" id="UP000230859"/>
    </source>
</evidence>
<reference evidence="12 13" key="1">
    <citation type="submission" date="2017-09" db="EMBL/GenBank/DDBJ databases">
        <title>Depth-based differentiation of microbial function through sediment-hosted aquifers and enrichment of novel symbionts in the deep terrestrial subsurface.</title>
        <authorList>
            <person name="Probst A.J."/>
            <person name="Ladd B."/>
            <person name="Jarett J.K."/>
            <person name="Geller-Mcgrath D.E."/>
            <person name="Sieber C.M."/>
            <person name="Emerson J.B."/>
            <person name="Anantharaman K."/>
            <person name="Thomas B.C."/>
            <person name="Malmstrom R."/>
            <person name="Stieglmeier M."/>
            <person name="Klingl A."/>
            <person name="Woyke T."/>
            <person name="Ryan C.M."/>
            <person name="Banfield J.F."/>
        </authorList>
    </citation>
    <scope>NUCLEOTIDE SEQUENCE [LARGE SCALE GENOMIC DNA]</scope>
    <source>
        <strain evidence="12">CG11_big_fil_rev_8_21_14_0_20_45_26</strain>
    </source>
</reference>
<feature type="transmembrane region" description="Helical" evidence="11">
    <location>
        <begin position="12"/>
        <end position="32"/>
    </location>
</feature>
<keyword evidence="10 11" id="KW-0961">Cell wall biogenesis/degradation</keyword>
<sequence>MMRLLKGIHWPTVTVMLIISGVSFFAIYSATYREYGHYFIYRQLMWLGVAFVLFWITVAIGYRSLLNVSYMIYSFSLLLLVFVLAFGVIRQGAQRWIAIGSFVLQPSEFCRLATMFVLAQFLAERARRLGQKRSFAMGAFLVMIPFILILKQPDLGSALLFIPILLAMLFVWGVRIRYLIGVFFMGLASLPFAWFSLKTYQQKRLLVFLNPNADPLGSGYTALQSKIAVGSGGLLGKGWLHGTQTQLQFVPEHHTDFIFCVIGEEFGFAGCAFLILLFCLMVGYALHIMDRTTDQRARILAAGIAAMIFFQVMINIGMTIGLAPITGITLPLVSYGGSSLIATYMALGILVSIHKERSIF</sequence>
<organism evidence="12 13">
    <name type="scientific">Candidatus Abzuiibacterium crystallinum</name>
    <dbReference type="NCBI Taxonomy" id="1974748"/>
    <lineage>
        <taxon>Bacteria</taxon>
        <taxon>Pseudomonadati</taxon>
        <taxon>Candidatus Omnitrophota</taxon>
        <taxon>Candidatus Abzuiibacterium</taxon>
    </lineage>
</organism>
<comment type="similarity">
    <text evidence="11">Belongs to the SEDS family. MrdB/RodA subfamily.</text>
</comment>
<dbReference type="EMBL" id="PCVY01000049">
    <property type="protein sequence ID" value="PIQ86160.1"/>
    <property type="molecule type" value="Genomic_DNA"/>
</dbReference>
<feature type="transmembrane region" description="Helical" evidence="11">
    <location>
        <begin position="266"/>
        <end position="287"/>
    </location>
</feature>
<feature type="transmembrane region" description="Helical" evidence="11">
    <location>
        <begin position="156"/>
        <end position="172"/>
    </location>
</feature>
<keyword evidence="5 11" id="KW-0812">Transmembrane</keyword>
<comment type="catalytic activity">
    <reaction evidence="11">
        <text>[GlcNAc-(1-&gt;4)-Mur2Ac(oyl-L-Ala-gamma-D-Glu-L-Lys-D-Ala-D-Ala)](n)-di-trans,octa-cis-undecaprenyl diphosphate + beta-D-GlcNAc-(1-&gt;4)-Mur2Ac(oyl-L-Ala-gamma-D-Glu-L-Lys-D-Ala-D-Ala)-di-trans,octa-cis-undecaprenyl diphosphate = [GlcNAc-(1-&gt;4)-Mur2Ac(oyl-L-Ala-gamma-D-Glu-L-Lys-D-Ala-D-Ala)](n+1)-di-trans,octa-cis-undecaprenyl diphosphate + di-trans,octa-cis-undecaprenyl diphosphate + H(+)</text>
        <dbReference type="Rhea" id="RHEA:23708"/>
        <dbReference type="Rhea" id="RHEA-COMP:9602"/>
        <dbReference type="Rhea" id="RHEA-COMP:9603"/>
        <dbReference type="ChEBI" id="CHEBI:15378"/>
        <dbReference type="ChEBI" id="CHEBI:58405"/>
        <dbReference type="ChEBI" id="CHEBI:60033"/>
        <dbReference type="ChEBI" id="CHEBI:78435"/>
        <dbReference type="EC" id="2.4.99.28"/>
    </reaction>
</comment>
<dbReference type="NCBIfam" id="NF037961">
    <property type="entry name" value="RodA_shape"/>
    <property type="match status" value="1"/>
</dbReference>
<evidence type="ECO:0000256" key="5">
    <source>
        <dbReference type="ARBA" id="ARBA00022692"/>
    </source>
</evidence>
<dbReference type="InterPro" id="IPR001182">
    <property type="entry name" value="FtsW/RodA"/>
</dbReference>
<dbReference type="NCBIfam" id="TIGR02210">
    <property type="entry name" value="rodA_shape"/>
    <property type="match status" value="1"/>
</dbReference>
<evidence type="ECO:0000256" key="6">
    <source>
        <dbReference type="ARBA" id="ARBA00022960"/>
    </source>
</evidence>
<dbReference type="InterPro" id="IPR011923">
    <property type="entry name" value="RodA/MrdB"/>
</dbReference>
<dbReference type="GO" id="GO:0051301">
    <property type="term" value="P:cell division"/>
    <property type="evidence" value="ECO:0007669"/>
    <property type="project" value="InterPro"/>
</dbReference>
<dbReference type="GO" id="GO:0008955">
    <property type="term" value="F:peptidoglycan glycosyltransferase activity"/>
    <property type="evidence" value="ECO:0007669"/>
    <property type="project" value="UniProtKB-UniRule"/>
</dbReference>
<evidence type="ECO:0000256" key="7">
    <source>
        <dbReference type="ARBA" id="ARBA00022984"/>
    </source>
</evidence>
<evidence type="ECO:0000256" key="2">
    <source>
        <dbReference type="ARBA" id="ARBA00022475"/>
    </source>
</evidence>
<dbReference type="PANTHER" id="PTHR30474">
    <property type="entry name" value="CELL CYCLE PROTEIN"/>
    <property type="match status" value="1"/>
</dbReference>
<dbReference type="GO" id="GO:0015648">
    <property type="term" value="F:lipid-linked peptidoglycan transporter activity"/>
    <property type="evidence" value="ECO:0007669"/>
    <property type="project" value="TreeGrafter"/>
</dbReference>
<dbReference type="HAMAP" id="MF_02079">
    <property type="entry name" value="PGT_RodA"/>
    <property type="match status" value="1"/>
</dbReference>
<dbReference type="PROSITE" id="PS00428">
    <property type="entry name" value="FTSW_RODA_SPOVE"/>
    <property type="match status" value="1"/>
</dbReference>
<dbReference type="GO" id="GO:0008360">
    <property type="term" value="P:regulation of cell shape"/>
    <property type="evidence" value="ECO:0007669"/>
    <property type="project" value="UniProtKB-KW"/>
</dbReference>
<keyword evidence="7 11" id="KW-0573">Peptidoglycan synthesis</keyword>
<evidence type="ECO:0000256" key="9">
    <source>
        <dbReference type="ARBA" id="ARBA00023136"/>
    </source>
</evidence>
<comment type="caution">
    <text evidence="12">The sequence shown here is derived from an EMBL/GenBank/DDBJ whole genome shotgun (WGS) entry which is preliminary data.</text>
</comment>
<feature type="transmembrane region" description="Helical" evidence="11">
    <location>
        <begin position="134"/>
        <end position="150"/>
    </location>
</feature>
<dbReference type="GO" id="GO:0071555">
    <property type="term" value="P:cell wall organization"/>
    <property type="evidence" value="ECO:0007669"/>
    <property type="project" value="UniProtKB-KW"/>
</dbReference>
<dbReference type="Proteomes" id="UP000230859">
    <property type="component" value="Unassembled WGS sequence"/>
</dbReference>
<evidence type="ECO:0000256" key="3">
    <source>
        <dbReference type="ARBA" id="ARBA00022676"/>
    </source>
</evidence>
<keyword evidence="2 11" id="KW-1003">Cell membrane</keyword>
<feature type="transmembrane region" description="Helical" evidence="11">
    <location>
        <begin position="332"/>
        <end position="353"/>
    </location>
</feature>
<comment type="subcellular location">
    <subcellularLocation>
        <location evidence="11">Cell membrane</location>
        <topology evidence="11">Multi-pass membrane protein</topology>
    </subcellularLocation>
    <subcellularLocation>
        <location evidence="1">Membrane</location>
        <topology evidence="1">Multi-pass membrane protein</topology>
    </subcellularLocation>
</comment>
<evidence type="ECO:0000256" key="1">
    <source>
        <dbReference type="ARBA" id="ARBA00004141"/>
    </source>
</evidence>
<dbReference type="UniPathway" id="UPA00219"/>
<feature type="transmembrane region" description="Helical" evidence="11">
    <location>
        <begin position="179"/>
        <end position="197"/>
    </location>
</feature>
<dbReference type="GO" id="GO:0005886">
    <property type="term" value="C:plasma membrane"/>
    <property type="evidence" value="ECO:0007669"/>
    <property type="project" value="UniProtKB-SubCell"/>
</dbReference>
<protein>
    <recommendedName>
        <fullName evidence="11">Peptidoglycan glycosyltransferase RodA</fullName>
        <shortName evidence="11">PGT</shortName>
        <ecNumber evidence="11">2.4.99.28</ecNumber>
    </recommendedName>
    <alternativeName>
        <fullName evidence="11">Cell elongation protein RodA</fullName>
    </alternativeName>
    <alternativeName>
        <fullName evidence="11">Cell wall polymerase</fullName>
    </alternativeName>
    <alternativeName>
        <fullName evidence="11">Peptidoglycan polymerase</fullName>
        <shortName evidence="11">PG polymerase</shortName>
    </alternativeName>
</protein>
<feature type="transmembrane region" description="Helical" evidence="11">
    <location>
        <begin position="299"/>
        <end position="320"/>
    </location>
</feature>
<accession>A0A2H0LP01</accession>
<gene>
    <name evidence="11" type="primary">rodA</name>
    <name evidence="12" type="ORF">COV74_05635</name>
</gene>
<keyword evidence="9 11" id="KW-0472">Membrane</keyword>
<dbReference type="InterPro" id="IPR018365">
    <property type="entry name" value="Cell_cycle_FtsW-rel_CS"/>
</dbReference>
<dbReference type="GO" id="GO:0032153">
    <property type="term" value="C:cell division site"/>
    <property type="evidence" value="ECO:0007669"/>
    <property type="project" value="TreeGrafter"/>
</dbReference>
<feature type="transmembrane region" description="Helical" evidence="11">
    <location>
        <begin position="44"/>
        <end position="62"/>
    </location>
</feature>